<keyword evidence="4 9" id="KW-0812">Transmembrane</keyword>
<dbReference type="InterPro" id="IPR005331">
    <property type="entry name" value="Sulfotransferase"/>
</dbReference>
<dbReference type="PANTHER" id="PTHR12137:SF54">
    <property type="entry name" value="CARBOHYDRATE SULFOTRANSFERASE"/>
    <property type="match status" value="1"/>
</dbReference>
<comment type="subcellular location">
    <subcellularLocation>
        <location evidence="1 9">Golgi apparatus membrane</location>
        <topology evidence="1 9">Single-pass type II membrane protein</topology>
    </subcellularLocation>
</comment>
<dbReference type="Proteomes" id="UP000694843">
    <property type="component" value="Unplaced"/>
</dbReference>
<dbReference type="AlphaFoldDB" id="A0A8B7P607"/>
<dbReference type="OrthoDB" id="2019940at2759"/>
<dbReference type="GO" id="GO:0008146">
    <property type="term" value="F:sulfotransferase activity"/>
    <property type="evidence" value="ECO:0007669"/>
    <property type="project" value="InterPro"/>
</dbReference>
<evidence type="ECO:0000256" key="4">
    <source>
        <dbReference type="ARBA" id="ARBA00022692"/>
    </source>
</evidence>
<dbReference type="GO" id="GO:0000139">
    <property type="term" value="C:Golgi membrane"/>
    <property type="evidence" value="ECO:0007669"/>
    <property type="project" value="UniProtKB-SubCell"/>
</dbReference>
<evidence type="ECO:0000256" key="1">
    <source>
        <dbReference type="ARBA" id="ARBA00004323"/>
    </source>
</evidence>
<accession>A0A8B7P607</accession>
<feature type="transmembrane region" description="Helical" evidence="9">
    <location>
        <begin position="14"/>
        <end position="33"/>
    </location>
</feature>
<comment type="similarity">
    <text evidence="2 9">Belongs to the sulfotransferase 2 family.</text>
</comment>
<dbReference type="InterPro" id="IPR018011">
    <property type="entry name" value="Carb_sulfotrans_8-10"/>
</dbReference>
<keyword evidence="7 9" id="KW-0472">Membrane</keyword>
<sequence length="450" mass="53373">MEKKILQVMHCRNYHPSLIFFVSFFCFTCLMLTKFPEKIRIIAPHQNYSCQTENALKTGFATSWKSPENVYREDRSAINASLFHVFERQLNARVALRTTIRILRNKYQNNSLNRYQLKIQPKIPRLHKRLEVKEPPSLQAILFDYKQNKSRSSHVINFPGNKNIDERKYNKLAEKLDWEEMQKNKIDRLRKICKKTTDNYHHPTLDELSNRREKLRNILVDDRHKLLYCYVPKVACSQIKRVILKSSGLTSKDHLKIPQRRVHHLSYMLALSNPFYTREEVKRRLTTYKTVIFSRHPMERILSAYRDKFEANSNEAQVFSRIYGPLMLNFINKTATYLEKSMKMSIAFSDMLEYLSISPPENDQEHWKPLYHICHPCTIDYQYIGEFNSLAQDGKEIFNRVLGSDNVEFPSVIHSATSELIPKYLANVLPGIIRKFREVFRLDYELFGYL</sequence>
<keyword evidence="10" id="KW-1185">Reference proteome</keyword>
<dbReference type="RefSeq" id="XP_018021385.1">
    <property type="nucleotide sequence ID" value="XM_018165896.2"/>
</dbReference>
<keyword evidence="6 9" id="KW-0333">Golgi apparatus</keyword>
<keyword evidence="9" id="KW-0119">Carbohydrate metabolism</keyword>
<protein>
    <recommendedName>
        <fullName evidence="9">Carbohydrate sulfotransferase</fullName>
        <ecNumber evidence="9">2.8.2.-</ecNumber>
    </recommendedName>
</protein>
<dbReference type="KEGG" id="hazt:108677641"/>
<dbReference type="PANTHER" id="PTHR12137">
    <property type="entry name" value="CARBOHYDRATE SULFOTRANSFERASE"/>
    <property type="match status" value="1"/>
</dbReference>
<evidence type="ECO:0000256" key="5">
    <source>
        <dbReference type="ARBA" id="ARBA00022989"/>
    </source>
</evidence>
<evidence type="ECO:0000313" key="10">
    <source>
        <dbReference type="Proteomes" id="UP000694843"/>
    </source>
</evidence>
<evidence type="ECO:0000256" key="6">
    <source>
        <dbReference type="ARBA" id="ARBA00023034"/>
    </source>
</evidence>
<evidence type="ECO:0000256" key="9">
    <source>
        <dbReference type="RuleBase" id="RU364020"/>
    </source>
</evidence>
<dbReference type="EC" id="2.8.2.-" evidence="9"/>
<dbReference type="GO" id="GO:0016051">
    <property type="term" value="P:carbohydrate biosynthetic process"/>
    <property type="evidence" value="ECO:0007669"/>
    <property type="project" value="InterPro"/>
</dbReference>
<keyword evidence="9" id="KW-0735">Signal-anchor</keyword>
<keyword evidence="3 9" id="KW-0808">Transferase</keyword>
<evidence type="ECO:0000256" key="3">
    <source>
        <dbReference type="ARBA" id="ARBA00022679"/>
    </source>
</evidence>
<reference evidence="11" key="1">
    <citation type="submission" date="2025-08" db="UniProtKB">
        <authorList>
            <consortium name="RefSeq"/>
        </authorList>
    </citation>
    <scope>IDENTIFICATION</scope>
    <source>
        <tissue evidence="11">Whole organism</tissue>
    </source>
</reference>
<name>A0A8B7P607_HYAAZ</name>
<dbReference type="GeneID" id="108677641"/>
<proteinExistence type="inferred from homology"/>
<evidence type="ECO:0000256" key="2">
    <source>
        <dbReference type="ARBA" id="ARBA00006339"/>
    </source>
</evidence>
<organism evidence="10 11">
    <name type="scientific">Hyalella azteca</name>
    <name type="common">Amphipod</name>
    <dbReference type="NCBI Taxonomy" id="294128"/>
    <lineage>
        <taxon>Eukaryota</taxon>
        <taxon>Metazoa</taxon>
        <taxon>Ecdysozoa</taxon>
        <taxon>Arthropoda</taxon>
        <taxon>Crustacea</taxon>
        <taxon>Multicrustacea</taxon>
        <taxon>Malacostraca</taxon>
        <taxon>Eumalacostraca</taxon>
        <taxon>Peracarida</taxon>
        <taxon>Amphipoda</taxon>
        <taxon>Senticaudata</taxon>
        <taxon>Talitrida</taxon>
        <taxon>Talitroidea</taxon>
        <taxon>Hyalellidae</taxon>
        <taxon>Hyalella</taxon>
    </lineage>
</organism>
<evidence type="ECO:0000256" key="7">
    <source>
        <dbReference type="ARBA" id="ARBA00023136"/>
    </source>
</evidence>
<keyword evidence="5 9" id="KW-1133">Transmembrane helix</keyword>
<gene>
    <name evidence="11" type="primary">LOC108677641</name>
</gene>
<dbReference type="Pfam" id="PF03567">
    <property type="entry name" value="Sulfotransfer_2"/>
    <property type="match status" value="1"/>
</dbReference>
<evidence type="ECO:0000256" key="8">
    <source>
        <dbReference type="ARBA" id="ARBA00023180"/>
    </source>
</evidence>
<keyword evidence="8 9" id="KW-0325">Glycoprotein</keyword>
<evidence type="ECO:0000313" key="11">
    <source>
        <dbReference type="RefSeq" id="XP_018021385.1"/>
    </source>
</evidence>